<gene>
    <name evidence="1" type="ordered locus">Murru_0935</name>
</gene>
<accession>G2PLF0</accession>
<organism evidence="1 2">
    <name type="scientific">Allomuricauda ruestringensis (strain DSM 13258 / CIP 107369 / LMG 19739 / B1)</name>
    <name type="common">Muricauda ruestringensis</name>
    <dbReference type="NCBI Taxonomy" id="886377"/>
    <lineage>
        <taxon>Bacteria</taxon>
        <taxon>Pseudomonadati</taxon>
        <taxon>Bacteroidota</taxon>
        <taxon>Flavobacteriia</taxon>
        <taxon>Flavobacteriales</taxon>
        <taxon>Flavobacteriaceae</taxon>
        <taxon>Flagellimonas</taxon>
    </lineage>
</organism>
<dbReference type="STRING" id="886377.Murru_0935"/>
<dbReference type="HOGENOM" id="CLU_1110461_0_0_10"/>
<dbReference type="OrthoDB" id="4188374at2"/>
<evidence type="ECO:0000313" key="1">
    <source>
        <dbReference type="EMBL" id="AEM69982.1"/>
    </source>
</evidence>
<dbReference type="EMBL" id="CP002999">
    <property type="protein sequence ID" value="AEM69982.1"/>
    <property type="molecule type" value="Genomic_DNA"/>
</dbReference>
<name>G2PLF0_ALLRU</name>
<dbReference type="AlphaFoldDB" id="G2PLF0"/>
<reference evidence="1 2" key="2">
    <citation type="journal article" date="2012" name="Stand. Genomic Sci.">
        <title>Complete genome sequence of the facultatively anaerobic, appendaged bacterium Muricauda ruestringensis type strain (B1(T)).</title>
        <authorList>
            <person name="Huntemann M."/>
            <person name="Teshima H."/>
            <person name="Lapidus A."/>
            <person name="Nolan M."/>
            <person name="Lucas S."/>
            <person name="Hammon N."/>
            <person name="Deshpande S."/>
            <person name="Cheng J.F."/>
            <person name="Tapia R."/>
            <person name="Goodwin L.A."/>
            <person name="Pitluck S."/>
            <person name="Liolios K."/>
            <person name="Pagani I."/>
            <person name="Ivanova N."/>
            <person name="Mavromatis K."/>
            <person name="Mikhailova N."/>
            <person name="Pati A."/>
            <person name="Chen A."/>
            <person name="Palaniappan K."/>
            <person name="Land M."/>
            <person name="Hauser L."/>
            <person name="Pan C."/>
            <person name="Brambilla E.M."/>
            <person name="Rohde M."/>
            <person name="Spring S."/>
            <person name="Goker M."/>
            <person name="Detter J.C."/>
            <person name="Bristow J."/>
            <person name="Eisen J.A."/>
            <person name="Markowitz V."/>
            <person name="Hugenholtz P."/>
            <person name="Kyrpides N.C."/>
            <person name="Klenk H.P."/>
            <person name="Woyke T."/>
        </authorList>
    </citation>
    <scope>NUCLEOTIDE SEQUENCE [LARGE SCALE GENOMIC DNA]</scope>
    <source>
        <strain evidence="2">DSM 13258 / LMG 19739 / B1</strain>
    </source>
</reference>
<reference evidence="2" key="1">
    <citation type="submission" date="2011-08" db="EMBL/GenBank/DDBJ databases">
        <title>The complete genome of Muricauda ruestringensis DSM 13258.</title>
        <authorList>
            <person name="Lucas S."/>
            <person name="Han J."/>
            <person name="Lapidus A."/>
            <person name="Bruce D."/>
            <person name="Goodwin L."/>
            <person name="Pitluck S."/>
            <person name="Peters L."/>
            <person name="Kyrpides N."/>
            <person name="Mavromatis K."/>
            <person name="Ivanova N."/>
            <person name="Ovchinnikova G."/>
            <person name="Teshima H."/>
            <person name="Detter J.C."/>
            <person name="Tapia R."/>
            <person name="Han C."/>
            <person name="Land M."/>
            <person name="Hauser L."/>
            <person name="Markowitz V."/>
            <person name="Cheng J.-F."/>
            <person name="Hugenholtz P."/>
            <person name="Woyke T."/>
            <person name="Wu D."/>
            <person name="Spring S."/>
            <person name="Schroeder M."/>
            <person name="Brambilla E."/>
            <person name="Klenk H.-P."/>
            <person name="Eisen J.A."/>
        </authorList>
    </citation>
    <scope>NUCLEOTIDE SEQUENCE [LARGE SCALE GENOMIC DNA]</scope>
    <source>
        <strain evidence="2">DSM 13258 / LMG 19739 / B1</strain>
    </source>
</reference>
<protein>
    <submittedName>
        <fullName evidence="1">Uncharacterized protein</fullName>
    </submittedName>
</protein>
<sequence>MNPYIGSDTGLEKNKRSPHFGRYRLCFNQVYPFREPLYNRLVIKIKNTVEAKTVFDNLPEHIQIIYFFKQKNIRENKYWNLDFFEDEDTFLVFELVSDVIYIALENIYYSVVELAPFMEDCHFFVFSNGDGNTNWIDEYCVKSNKVTLKRSYIKNETYTGRLDFYLKKAEENPKDNNFLKFVLFQLYNSLHSWTKGLEKYPTKNSANNSSLKGTYIHYLNKLYSIDQDCQDLYALNKKYNFDSIVLKPKG</sequence>
<dbReference type="RefSeq" id="WP_014032264.1">
    <property type="nucleotide sequence ID" value="NC_015945.1"/>
</dbReference>
<dbReference type="eggNOG" id="ENOG502ZY3J">
    <property type="taxonomic scope" value="Bacteria"/>
</dbReference>
<keyword evidence="2" id="KW-1185">Reference proteome</keyword>
<dbReference type="KEGG" id="mrs:Murru_0935"/>
<evidence type="ECO:0000313" key="2">
    <source>
        <dbReference type="Proteomes" id="UP000008908"/>
    </source>
</evidence>
<proteinExistence type="predicted"/>
<dbReference type="Proteomes" id="UP000008908">
    <property type="component" value="Chromosome"/>
</dbReference>